<accession>A0AAE2YQD8</accession>
<reference evidence="3" key="1">
    <citation type="journal article" date="2021" name="ISME J.">
        <title>Genomic evolution of the class Acidithiobacillia: deep-branching Proteobacteria living in extreme acidic conditions.</title>
        <authorList>
            <person name="Moya-Beltran A."/>
            <person name="Beard S."/>
            <person name="Rojas-Villalobos C."/>
            <person name="Issotta F."/>
            <person name="Gallardo Y."/>
            <person name="Ulloa R."/>
            <person name="Giaveno A."/>
            <person name="Degli Esposti M."/>
            <person name="Johnson D.B."/>
            <person name="Quatrini R."/>
        </authorList>
    </citation>
    <scope>NUCLEOTIDE SEQUENCE</scope>
    <source>
        <strain evidence="3">VAN18-1</strain>
    </source>
</reference>
<organism evidence="3 4">
    <name type="scientific">Igneacidithiobacillus copahuensis</name>
    <dbReference type="NCBI Taxonomy" id="2724909"/>
    <lineage>
        <taxon>Bacteria</taxon>
        <taxon>Pseudomonadati</taxon>
        <taxon>Pseudomonadota</taxon>
        <taxon>Acidithiobacillia</taxon>
        <taxon>Acidithiobacillales</taxon>
        <taxon>Acidithiobacillaceae</taxon>
        <taxon>Igneacidithiobacillus</taxon>
    </lineage>
</organism>
<keyword evidence="4" id="KW-1185">Reference proteome</keyword>
<dbReference type="Pfam" id="PF11740">
    <property type="entry name" value="KfrA_N"/>
    <property type="match status" value="1"/>
</dbReference>
<sequence length="194" mass="20766">MVEVPASPIPAGPITLEDVRAAVGVLGGPNGTNAAKIRTWLGRGSLATIQKHLQALRDAQNEPGVPEEQESAPPLPSDLLGVFQAVWSASWAMAEQRHAVMLARLSTENRSLAEDLETALADLGSLMVRLEQAEARAEEAEGRAREAEEALAQERSAMAGERQALESLVERLRKMLPAAVDTPVGHRRKAKGTV</sequence>
<evidence type="ECO:0000256" key="1">
    <source>
        <dbReference type="SAM" id="Coils"/>
    </source>
</evidence>
<protein>
    <recommendedName>
        <fullName evidence="2">KfrA N-terminal DNA-binding domain-containing protein</fullName>
    </recommendedName>
</protein>
<keyword evidence="1" id="KW-0175">Coiled coil</keyword>
<feature type="coiled-coil region" evidence="1">
    <location>
        <begin position="102"/>
        <end position="164"/>
    </location>
</feature>
<comment type="caution">
    <text evidence="3">The sequence shown here is derived from an EMBL/GenBank/DDBJ whole genome shotgun (WGS) entry which is preliminary data.</text>
</comment>
<dbReference type="Proteomes" id="UP001197378">
    <property type="component" value="Unassembled WGS sequence"/>
</dbReference>
<dbReference type="EMBL" id="JAAXYO010000099">
    <property type="protein sequence ID" value="MBU2788066.1"/>
    <property type="molecule type" value="Genomic_DNA"/>
</dbReference>
<proteinExistence type="predicted"/>
<dbReference type="InterPro" id="IPR021104">
    <property type="entry name" value="KfrA_DNA-bd_N"/>
</dbReference>
<evidence type="ECO:0000313" key="3">
    <source>
        <dbReference type="EMBL" id="MBU2788066.1"/>
    </source>
</evidence>
<gene>
    <name evidence="3" type="ORF">HFQ13_07595</name>
</gene>
<name>A0AAE2YQD8_9PROT</name>
<dbReference type="AlphaFoldDB" id="A0AAE2YQD8"/>
<evidence type="ECO:0000313" key="4">
    <source>
        <dbReference type="Proteomes" id="UP001197378"/>
    </source>
</evidence>
<dbReference type="RefSeq" id="WP_215885522.1">
    <property type="nucleotide sequence ID" value="NZ_JAAXYO010000099.1"/>
</dbReference>
<feature type="domain" description="KfrA N-terminal DNA-binding" evidence="2">
    <location>
        <begin position="33"/>
        <end position="122"/>
    </location>
</feature>
<evidence type="ECO:0000259" key="2">
    <source>
        <dbReference type="Pfam" id="PF11740"/>
    </source>
</evidence>